<dbReference type="GO" id="GO:0036064">
    <property type="term" value="C:ciliary basal body"/>
    <property type="evidence" value="ECO:0007669"/>
    <property type="project" value="TreeGrafter"/>
</dbReference>
<dbReference type="InterPro" id="IPR036412">
    <property type="entry name" value="HAD-like_sf"/>
</dbReference>
<dbReference type="InterPro" id="IPR023214">
    <property type="entry name" value="HAD_sf"/>
</dbReference>
<dbReference type="Proteomes" id="UP000278627">
    <property type="component" value="Unassembled WGS sequence"/>
</dbReference>
<evidence type="ECO:0000256" key="7">
    <source>
        <dbReference type="ARBA" id="ARBA00022803"/>
    </source>
</evidence>
<dbReference type="WBParaSite" id="BPAG_0000010101-mRNA-1">
    <property type="protein sequence ID" value="BPAG_0000010101-mRNA-1"/>
    <property type="gene ID" value="BPAG_0000010101"/>
</dbReference>
<evidence type="ECO:0000256" key="8">
    <source>
        <dbReference type="ARBA" id="ARBA00022842"/>
    </source>
</evidence>
<dbReference type="Gene3D" id="3.40.50.1000">
    <property type="entry name" value="HAD superfamily/HAD-like"/>
    <property type="match status" value="1"/>
</dbReference>
<keyword evidence="5" id="KW-0677">Repeat</keyword>
<comment type="subcellular location">
    <subcellularLocation>
        <location evidence="1">Cell projection</location>
        <location evidence="1">Cilium</location>
    </subcellularLocation>
</comment>
<keyword evidence="13" id="KW-1185">Reference proteome</keyword>
<dbReference type="PANTHER" id="PTHR14781">
    <property type="entry name" value="INTRAFLAGELLAR TRANSPORT PROTEIN 56"/>
    <property type="match status" value="1"/>
</dbReference>
<dbReference type="SUPFAM" id="SSF48452">
    <property type="entry name" value="TPR-like"/>
    <property type="match status" value="1"/>
</dbReference>
<evidence type="ECO:0000256" key="2">
    <source>
        <dbReference type="ARBA" id="ARBA00007834"/>
    </source>
</evidence>
<evidence type="ECO:0000256" key="9">
    <source>
        <dbReference type="ARBA" id="ARBA00023273"/>
    </source>
</evidence>
<comment type="similarity">
    <text evidence="3">Belongs to the 5'(3')-deoxyribonucleotidase family.</text>
</comment>
<feature type="signal peptide" evidence="11">
    <location>
        <begin position="1"/>
        <end position="28"/>
    </location>
</feature>
<evidence type="ECO:0000256" key="5">
    <source>
        <dbReference type="ARBA" id="ARBA00022737"/>
    </source>
</evidence>
<dbReference type="InterPro" id="IPR008380">
    <property type="entry name" value="HAD-SF_hydro_IG_5-nucl"/>
</dbReference>
<dbReference type="GO" id="GO:0016787">
    <property type="term" value="F:hydrolase activity"/>
    <property type="evidence" value="ECO:0007669"/>
    <property type="project" value="UniProtKB-KW"/>
</dbReference>
<accession>A0A0N4SWT1</accession>
<dbReference type="STRING" id="6280.A0A0N4SWT1"/>
<evidence type="ECO:0000256" key="4">
    <source>
        <dbReference type="ARBA" id="ARBA00022723"/>
    </source>
</evidence>
<keyword evidence="6" id="KW-0378">Hydrolase</keyword>
<dbReference type="InterPro" id="IPR011990">
    <property type="entry name" value="TPR-like_helical_dom_sf"/>
</dbReference>
<feature type="compositionally biased region" description="Basic and acidic residues" evidence="10">
    <location>
        <begin position="1045"/>
        <end position="1057"/>
    </location>
</feature>
<organism evidence="14">
    <name type="scientific">Brugia pahangi</name>
    <name type="common">Filarial nematode worm</name>
    <dbReference type="NCBI Taxonomy" id="6280"/>
    <lineage>
        <taxon>Eukaryota</taxon>
        <taxon>Metazoa</taxon>
        <taxon>Ecdysozoa</taxon>
        <taxon>Nematoda</taxon>
        <taxon>Chromadorea</taxon>
        <taxon>Rhabditida</taxon>
        <taxon>Spirurina</taxon>
        <taxon>Spiruromorpha</taxon>
        <taxon>Filarioidea</taxon>
        <taxon>Onchocercidae</taxon>
        <taxon>Brugia</taxon>
    </lineage>
</organism>
<protein>
    <submittedName>
        <fullName evidence="14">TPR_REGION domain-containing protein</fullName>
    </submittedName>
</protein>
<evidence type="ECO:0000256" key="10">
    <source>
        <dbReference type="SAM" id="MobiDB-lite"/>
    </source>
</evidence>
<feature type="compositionally biased region" description="Polar residues" evidence="10">
    <location>
        <begin position="1070"/>
        <end position="1082"/>
    </location>
</feature>
<dbReference type="GO" id="GO:0035735">
    <property type="term" value="P:intraciliary transport involved in cilium assembly"/>
    <property type="evidence" value="ECO:0007669"/>
    <property type="project" value="TreeGrafter"/>
</dbReference>
<evidence type="ECO:0000313" key="12">
    <source>
        <dbReference type="EMBL" id="VDN81288.1"/>
    </source>
</evidence>
<dbReference type="InterPro" id="IPR030511">
    <property type="entry name" value="TTC26"/>
</dbReference>
<dbReference type="GO" id="GO:0097546">
    <property type="term" value="C:ciliary base"/>
    <property type="evidence" value="ECO:0007669"/>
    <property type="project" value="TreeGrafter"/>
</dbReference>
<reference evidence="14" key="1">
    <citation type="submission" date="2017-02" db="UniProtKB">
        <authorList>
            <consortium name="WormBaseParasite"/>
        </authorList>
    </citation>
    <scope>IDENTIFICATION</scope>
</reference>
<sequence>MLIRKNCPPEVNVYIACCFFFLGLCAEAKQYAEKGPKNALQNRLLLHLAYRLKDEKQLLVNRNNLQSTAEDQLSLAAMHYLNSHYQEAIDIYKKILANKKNFIALNVYLALCYYKLDYYDVSLEMLQLYLNENPDSAIAINLRACNHYKLYNGKAATKELQKLKNVKVSTFTYVKDLISHNTVVFYDGNAALQVFPPLMDTLPEARLNLIIFYLKRGEIEEAFNLVNNMNSQHSIEYLLKAITYCIIGYQKKSISTGCALYFISRNYLFKILFQTLFEKKKHLNEAQEYFSIVGKSAAECDTITGRQAMASSYFLSNQFDEVLVYLDSIKTYFHDDDTFNFNIGQALLACGNSLKAETSLLLVVDEELRLKPAYFLSLARACFYFDLTSFLDIQNGKSDLAWEMYGKMKNCDDSFQLLSIIANDCYRIGDYLYSAKSFDSMERTEPNPEYWEGKRGAIIGVFKLVVEQKAPLDHLREAMILLERSTHPQVEYIANIIRKYIRRTLNTAYLAIFKFLLLLEDFSVWLFALTAAIFLGRKSEKLNDGKNANLAQTSAKSAKVGMDWRASENDPCKQVFANRSVYLQKIRYYGFDMDFTLAIYKSPEYDILLYSNIINRLILLGYPEQLRCFPYEQDFVIRGLWFDRTFGNLLKVDGFGNILVGIHGYNYLRRSDIKKHYPNKFISLRHLENVLVMNSLFDIAHTYVLTTLIHYFDNHKNYERTSDGTGVRNGDTIISYKSLAEDVLSAVNYVHNDSSLKNDVLQNLDKYIIKDNRIKPLLQLINAHGGRTFLLTNSNYSYTNGVLSYLIGSDWTSYFDVSIVDAKKPLWFMKGTVFRQIDTETGTPKIGVHQGLLKKGDVYAGGNSDDFRRLFNARDREVLYIGDHIFGDVLKSKKTKGWRTFLVIPELVKEISIWSQRHDLFEKVVELTKQVEAMYNQINITSAQSIIQEGNIQIRERTQEMDNYYSKMGSLFRSGPRTTFFASQVERFADLYSSSCYNLLYYPLFYFFRAPMTLMPHEVNADKCIREKKAPLASSGTSRRKHFHSGKDNETIPHVQDDTPATTEEEILNEVNSDEQTSSESQ</sequence>
<evidence type="ECO:0000256" key="1">
    <source>
        <dbReference type="ARBA" id="ARBA00004138"/>
    </source>
</evidence>
<dbReference type="NCBIfam" id="TIGR02244">
    <property type="entry name" value="HAD-IG-Ncltidse"/>
    <property type="match status" value="1"/>
</dbReference>
<keyword evidence="8" id="KW-0460">Magnesium</keyword>
<keyword evidence="4" id="KW-0479">Metal-binding</keyword>
<evidence type="ECO:0000256" key="11">
    <source>
        <dbReference type="SAM" id="SignalP"/>
    </source>
</evidence>
<dbReference type="EMBL" id="UZAD01000004">
    <property type="protein sequence ID" value="VDN81288.1"/>
    <property type="molecule type" value="Genomic_DNA"/>
</dbReference>
<evidence type="ECO:0000313" key="14">
    <source>
        <dbReference type="WBParaSite" id="BPAG_0000010101-mRNA-1"/>
    </source>
</evidence>
<dbReference type="GO" id="GO:0046872">
    <property type="term" value="F:metal ion binding"/>
    <property type="evidence" value="ECO:0007669"/>
    <property type="project" value="UniProtKB-KW"/>
</dbReference>
<proteinExistence type="inferred from homology"/>
<evidence type="ECO:0000256" key="6">
    <source>
        <dbReference type="ARBA" id="ARBA00022801"/>
    </source>
</evidence>
<evidence type="ECO:0000256" key="3">
    <source>
        <dbReference type="ARBA" id="ARBA00009589"/>
    </source>
</evidence>
<name>A0A0N4SWT1_BRUPA</name>
<keyword evidence="7" id="KW-0802">TPR repeat</keyword>
<dbReference type="GO" id="GO:0035720">
    <property type="term" value="P:intraciliary anterograde transport"/>
    <property type="evidence" value="ECO:0007669"/>
    <property type="project" value="TreeGrafter"/>
</dbReference>
<reference evidence="12 13" key="2">
    <citation type="submission" date="2018-11" db="EMBL/GenBank/DDBJ databases">
        <authorList>
            <consortium name="Pathogen Informatics"/>
        </authorList>
    </citation>
    <scope>NUCLEOTIDE SEQUENCE [LARGE SCALE GENOMIC DNA]</scope>
</reference>
<dbReference type="SUPFAM" id="SSF56784">
    <property type="entry name" value="HAD-like"/>
    <property type="match status" value="1"/>
</dbReference>
<dbReference type="PANTHER" id="PTHR14781:SF0">
    <property type="entry name" value="INTRAFLAGELLAR TRANSPORT PROTEIN 56"/>
    <property type="match status" value="1"/>
</dbReference>
<dbReference type="GO" id="GO:0120170">
    <property type="term" value="F:intraciliary transport particle B binding"/>
    <property type="evidence" value="ECO:0007669"/>
    <property type="project" value="TreeGrafter"/>
</dbReference>
<comment type="similarity">
    <text evidence="2">Belongs to the IFT56 family.</text>
</comment>
<keyword evidence="9" id="KW-0966">Cell projection</keyword>
<dbReference type="AlphaFoldDB" id="A0A0N4SWT1"/>
<feature type="chain" id="PRO_5043121577" evidence="11">
    <location>
        <begin position="29"/>
        <end position="1082"/>
    </location>
</feature>
<gene>
    <name evidence="12" type="ORF">BPAG_LOCUS102</name>
</gene>
<dbReference type="Gene3D" id="1.25.40.10">
    <property type="entry name" value="Tetratricopeptide repeat domain"/>
    <property type="match status" value="2"/>
</dbReference>
<dbReference type="Pfam" id="PF05761">
    <property type="entry name" value="5_nucleotid"/>
    <property type="match status" value="1"/>
</dbReference>
<feature type="region of interest" description="Disordered" evidence="10">
    <location>
        <begin position="1030"/>
        <end position="1082"/>
    </location>
</feature>
<evidence type="ECO:0000313" key="13">
    <source>
        <dbReference type="Proteomes" id="UP000278627"/>
    </source>
</evidence>
<dbReference type="GO" id="GO:0030992">
    <property type="term" value="C:intraciliary transport particle B"/>
    <property type="evidence" value="ECO:0007669"/>
    <property type="project" value="TreeGrafter"/>
</dbReference>
<keyword evidence="11" id="KW-0732">Signal</keyword>